<feature type="chain" id="PRO_5015357217" evidence="1">
    <location>
        <begin position="23"/>
        <end position="170"/>
    </location>
</feature>
<feature type="signal peptide" evidence="1">
    <location>
        <begin position="1"/>
        <end position="22"/>
    </location>
</feature>
<evidence type="ECO:0000313" key="2">
    <source>
        <dbReference type="EMBL" id="MBY05665.1"/>
    </source>
</evidence>
<proteinExistence type="predicted"/>
<reference evidence="2" key="1">
    <citation type="submission" date="2018-03" db="EMBL/GenBank/DDBJ databases">
        <title>The relapsing fever spirochete Borrelia turicatae persists in the highly oxidative environment of its soft-bodied tick vector.</title>
        <authorList>
            <person name="Bourret T.J."/>
            <person name="Boyle W.K."/>
            <person name="Valenzuela J.G."/>
            <person name="Oliveira F."/>
            <person name="Lopez J.E."/>
        </authorList>
    </citation>
    <scope>NUCLEOTIDE SEQUENCE</scope>
    <source>
        <strain evidence="2">Kansas strain/isolate</strain>
        <tissue evidence="2">Salivary glands</tissue>
    </source>
</reference>
<keyword evidence="1" id="KW-0732">Signal</keyword>
<sequence>MNPTFVEGLLVFFACLWLPTTALFDWRCIGAISCSRYDEIIKHDGSLLTCSRRCDPTSARSCYEIEKEKDPCLNFEEAEYGKCYGGVCLALNVYGNQTAGKALITTLPCLHGHDYLYLIKRGSFGCKYYCRSSPHKIVNRPDGYKCLRPDTAAKGGCERGYCKTPLKRKT</sequence>
<dbReference type="AlphaFoldDB" id="A0A2R5L884"/>
<evidence type="ECO:0000256" key="1">
    <source>
        <dbReference type="SAM" id="SignalP"/>
    </source>
</evidence>
<protein>
    <submittedName>
        <fullName evidence="2">Putative salivary secreted protein</fullName>
    </submittedName>
</protein>
<organism evidence="2">
    <name type="scientific">Ornithodoros turicata</name>
    <dbReference type="NCBI Taxonomy" id="34597"/>
    <lineage>
        <taxon>Eukaryota</taxon>
        <taxon>Metazoa</taxon>
        <taxon>Ecdysozoa</taxon>
        <taxon>Arthropoda</taxon>
        <taxon>Chelicerata</taxon>
        <taxon>Arachnida</taxon>
        <taxon>Acari</taxon>
        <taxon>Parasitiformes</taxon>
        <taxon>Ixodida</taxon>
        <taxon>Ixodoidea</taxon>
        <taxon>Argasidae</taxon>
        <taxon>Ornithodorinae</taxon>
        <taxon>Ornithodoros</taxon>
    </lineage>
</organism>
<name>A0A2R5L884_9ACAR</name>
<accession>A0A2R5L884</accession>
<dbReference type="EMBL" id="GGLE01001539">
    <property type="protein sequence ID" value="MBY05665.1"/>
    <property type="molecule type" value="Transcribed_RNA"/>
</dbReference>